<evidence type="ECO:0000256" key="2">
    <source>
        <dbReference type="HAMAP-Rule" id="MF_00611"/>
    </source>
</evidence>
<dbReference type="InterPro" id="IPR024064">
    <property type="entry name" value="FdhE-like_sf"/>
</dbReference>
<dbReference type="PIRSF" id="PIRSF018296">
    <property type="entry name" value="Format_dh_formtn"/>
    <property type="match status" value="1"/>
</dbReference>
<dbReference type="PANTHER" id="PTHR37689">
    <property type="entry name" value="PROTEIN FDHE"/>
    <property type="match status" value="1"/>
</dbReference>
<keyword evidence="1 2" id="KW-0963">Cytoplasm</keyword>
<name>A0ABY4S9J6_AQUTE</name>
<dbReference type="InterPro" id="IPR056797">
    <property type="entry name" value="FdhE_central"/>
</dbReference>
<reference evidence="6" key="1">
    <citation type="submission" date="2022-05" db="EMBL/GenBank/DDBJ databases">
        <title>An RpoN-dependent PEP-CTERM gene is involved in floc formation of an Aquincola tertiaricarbonis strain.</title>
        <authorList>
            <person name="Qiu D."/>
            <person name="Xia M."/>
        </authorList>
    </citation>
    <scope>NUCLEOTIDE SEQUENCE</scope>
    <source>
        <strain evidence="6">RN12</strain>
    </source>
</reference>
<dbReference type="EMBL" id="CP097636">
    <property type="protein sequence ID" value="URI08732.1"/>
    <property type="molecule type" value="Genomic_DNA"/>
</dbReference>
<protein>
    <recommendedName>
        <fullName evidence="2">Protein FdhE homolog</fullName>
    </recommendedName>
</protein>
<organism evidence="6 7">
    <name type="scientific">Aquincola tertiaricarbonis</name>
    <dbReference type="NCBI Taxonomy" id="391953"/>
    <lineage>
        <taxon>Bacteria</taxon>
        <taxon>Pseudomonadati</taxon>
        <taxon>Pseudomonadota</taxon>
        <taxon>Betaproteobacteria</taxon>
        <taxon>Burkholderiales</taxon>
        <taxon>Sphaerotilaceae</taxon>
        <taxon>Aquincola</taxon>
    </lineage>
</organism>
<keyword evidence="7" id="KW-1185">Reference proteome</keyword>
<dbReference type="InterPro" id="IPR056796">
    <property type="entry name" value="FdhE_C"/>
</dbReference>
<dbReference type="InterPro" id="IPR006452">
    <property type="entry name" value="Formate_DH_accessory"/>
</dbReference>
<dbReference type="Proteomes" id="UP001056201">
    <property type="component" value="Chromosome 2"/>
</dbReference>
<dbReference type="InterPro" id="IPR056774">
    <property type="entry name" value="FdhE_N"/>
</dbReference>
<comment type="function">
    <text evidence="2">Necessary for formate dehydrogenase activity.</text>
</comment>
<dbReference type="Pfam" id="PF04216">
    <property type="entry name" value="FdhE_N"/>
    <property type="match status" value="1"/>
</dbReference>
<feature type="domain" description="FdhE N-terminal" evidence="3">
    <location>
        <begin position="29"/>
        <end position="181"/>
    </location>
</feature>
<sequence>MTESASNSARTSRLLDPEQIAIQAGRQMPFLRLPQRATVFAERALRLRQLSAGHPMRDYLLFIAELVQAQHQVLQDYAAVPLPDAAACDSAARGLLPPLPATLWTLDAAWTGELRRLLGLLAPRLPAGPALDVVQRVIATDDATLNRQADLLRNGLARGLDMAAAPLVAAGLQAYFTHLVLATAETHGEAVFGRTDPATGCPCCGSRPTASVTRIGADESGHRYLACSLCATQWHYVRIKCAHCESTRGISYQQLEGDAKDGARGAYLGAVKAECCDSCGHYLKLVAMERDPEVEPMADDLASVALDLLVSEAGHQRAGVNLMLVFGEAESP</sequence>
<evidence type="ECO:0000256" key="1">
    <source>
        <dbReference type="ARBA" id="ARBA00022490"/>
    </source>
</evidence>
<dbReference type="Gene3D" id="3.90.1670.10">
    <property type="entry name" value="FdhE-like domain"/>
    <property type="match status" value="1"/>
</dbReference>
<evidence type="ECO:0000313" key="7">
    <source>
        <dbReference type="Proteomes" id="UP001056201"/>
    </source>
</evidence>
<gene>
    <name evidence="2 6" type="primary">fdhE</name>
    <name evidence="6" type="ORF">MW290_24455</name>
</gene>
<evidence type="ECO:0000313" key="6">
    <source>
        <dbReference type="EMBL" id="URI08732.1"/>
    </source>
</evidence>
<comment type="subcellular location">
    <subcellularLocation>
        <location evidence="2">Cytoplasm</location>
    </subcellularLocation>
</comment>
<dbReference type="Pfam" id="PF24859">
    <property type="entry name" value="FdhE_central"/>
    <property type="match status" value="1"/>
</dbReference>
<evidence type="ECO:0000259" key="5">
    <source>
        <dbReference type="Pfam" id="PF24860"/>
    </source>
</evidence>
<dbReference type="PANTHER" id="PTHR37689:SF1">
    <property type="entry name" value="PROTEIN FDHE"/>
    <property type="match status" value="1"/>
</dbReference>
<accession>A0ABY4S9J6</accession>
<comment type="similarity">
    <text evidence="2">Belongs to the FdhE family.</text>
</comment>
<dbReference type="Pfam" id="PF24860">
    <property type="entry name" value="FdhE_C"/>
    <property type="match status" value="1"/>
</dbReference>
<evidence type="ECO:0000259" key="3">
    <source>
        <dbReference type="Pfam" id="PF04216"/>
    </source>
</evidence>
<proteinExistence type="inferred from homology"/>
<dbReference type="SUPFAM" id="SSF144020">
    <property type="entry name" value="FdhE-like"/>
    <property type="match status" value="1"/>
</dbReference>
<dbReference type="RefSeq" id="WP_250196952.1">
    <property type="nucleotide sequence ID" value="NZ_CP097636.1"/>
</dbReference>
<dbReference type="NCBIfam" id="TIGR01562">
    <property type="entry name" value="FdhE"/>
    <property type="match status" value="1"/>
</dbReference>
<evidence type="ECO:0000259" key="4">
    <source>
        <dbReference type="Pfam" id="PF24859"/>
    </source>
</evidence>
<dbReference type="HAMAP" id="MF_00611">
    <property type="entry name" value="FdeH"/>
    <property type="match status" value="1"/>
</dbReference>
<dbReference type="CDD" id="cd16341">
    <property type="entry name" value="FdhE"/>
    <property type="match status" value="1"/>
</dbReference>
<feature type="domain" description="FdhE C-terminal" evidence="5">
    <location>
        <begin position="239"/>
        <end position="324"/>
    </location>
</feature>
<feature type="domain" description="FdhE central" evidence="4">
    <location>
        <begin position="201"/>
        <end position="238"/>
    </location>
</feature>